<dbReference type="InterPro" id="IPR036188">
    <property type="entry name" value="FAD/NAD-bd_sf"/>
</dbReference>
<reference evidence="2 3" key="1">
    <citation type="submission" date="2018-07" db="EMBL/GenBank/DDBJ databases">
        <title>Leeuwenhoekiella genomics.</title>
        <authorList>
            <person name="Tahon G."/>
            <person name="Willems A."/>
        </authorList>
    </citation>
    <scope>NUCLEOTIDE SEQUENCE [LARGE SCALE GENOMIC DNA]</scope>
    <source>
        <strain evidence="2 3">LMG 22550</strain>
    </source>
</reference>
<dbReference type="Gene3D" id="3.50.50.60">
    <property type="entry name" value="FAD/NAD(P)-binding domain"/>
    <property type="match status" value="1"/>
</dbReference>
<dbReference type="Pfam" id="PF01494">
    <property type="entry name" value="FAD_binding_3"/>
    <property type="match status" value="1"/>
</dbReference>
<dbReference type="PRINTS" id="PR00420">
    <property type="entry name" value="RNGMNOXGNASE"/>
</dbReference>
<evidence type="ECO:0000259" key="1">
    <source>
        <dbReference type="Pfam" id="PF01494"/>
    </source>
</evidence>
<dbReference type="PANTHER" id="PTHR42685">
    <property type="entry name" value="GERANYLGERANYL DIPHOSPHATE REDUCTASE"/>
    <property type="match status" value="1"/>
</dbReference>
<evidence type="ECO:0000313" key="3">
    <source>
        <dbReference type="Proteomes" id="UP000289238"/>
    </source>
</evidence>
<dbReference type="OrthoDB" id="1142316at2"/>
<dbReference type="GO" id="GO:0071949">
    <property type="term" value="F:FAD binding"/>
    <property type="evidence" value="ECO:0007669"/>
    <property type="project" value="InterPro"/>
</dbReference>
<comment type="caution">
    <text evidence="2">The sequence shown here is derived from an EMBL/GenBank/DDBJ whole genome shotgun (WGS) entry which is preliminary data.</text>
</comment>
<name>A0A4Q0P816_9FLAO</name>
<dbReference type="AlphaFoldDB" id="A0A4Q0P816"/>
<sequence length="384" mass="43768">MRRNEYLQYALKRIERIGIIGGGLAGLTAALHLSKAGFEVLLFEKERYPKHKVCGEYISNEILPYWITLGINPFEWGAVPITNFEFTTVQGEPIEAKLPLGGFSISRYLLDYNLMAAAKKADVRIVQEQVQSVEKNNEIFSLQTLLGNEYEVNLVIGSYGKRSNLDKALHRKFITLKTPWLAVKGHYSGSVNSNTVSLHNFDGGYCGISSVEKNRINVCYITHLDAFKERSSLINFQENVLERNPRLKTFFKEATPLFEKPLTISQISFDQKKVIENHIFMCGDSAGLIHPLCGNGMAMAVRGAQLLSEHIIKFDTGNWSRSQLERNYEKSWKKEFNSRLRIGSALQTLFQNRLATRYCFKLIQNFPFLLKYIIKATHGKPVKN</sequence>
<keyword evidence="3" id="KW-1185">Reference proteome</keyword>
<protein>
    <submittedName>
        <fullName evidence="2">Flavin-dependent dehydrogenase</fullName>
    </submittedName>
</protein>
<gene>
    <name evidence="2" type="ORF">DSM00_1543</name>
</gene>
<organism evidence="2 3">
    <name type="scientific">Leeuwenhoekiella aequorea</name>
    <dbReference type="NCBI Taxonomy" id="283736"/>
    <lineage>
        <taxon>Bacteria</taxon>
        <taxon>Pseudomonadati</taxon>
        <taxon>Bacteroidota</taxon>
        <taxon>Flavobacteriia</taxon>
        <taxon>Flavobacteriales</taxon>
        <taxon>Flavobacteriaceae</taxon>
        <taxon>Leeuwenhoekiella</taxon>
    </lineage>
</organism>
<dbReference type="SUPFAM" id="SSF51905">
    <property type="entry name" value="FAD/NAD(P)-binding domain"/>
    <property type="match status" value="1"/>
</dbReference>
<evidence type="ECO:0000313" key="2">
    <source>
        <dbReference type="EMBL" id="RXG22448.1"/>
    </source>
</evidence>
<dbReference type="PANTHER" id="PTHR42685:SF22">
    <property type="entry name" value="CONDITIONED MEDIUM FACTOR RECEPTOR 1"/>
    <property type="match status" value="1"/>
</dbReference>
<dbReference type="Proteomes" id="UP000289238">
    <property type="component" value="Unassembled WGS sequence"/>
</dbReference>
<accession>A0A4Q0P816</accession>
<proteinExistence type="predicted"/>
<dbReference type="EMBL" id="QOVM01000003">
    <property type="protein sequence ID" value="RXG22448.1"/>
    <property type="molecule type" value="Genomic_DNA"/>
</dbReference>
<dbReference type="InterPro" id="IPR050407">
    <property type="entry name" value="Geranylgeranyl_reductase"/>
</dbReference>
<dbReference type="InterPro" id="IPR002938">
    <property type="entry name" value="FAD-bd"/>
</dbReference>
<feature type="domain" description="FAD-binding" evidence="1">
    <location>
        <begin position="18"/>
        <end position="326"/>
    </location>
</feature>